<gene>
    <name evidence="1" type="ORF">GCM10010251_45880</name>
</gene>
<comment type="caution">
    <text evidence="1">The sequence shown here is derived from an EMBL/GenBank/DDBJ whole genome shotgun (WGS) entry which is preliminary data.</text>
</comment>
<name>A0A918CGY3_9ACTN</name>
<dbReference type="EMBL" id="BMSX01000010">
    <property type="protein sequence ID" value="GGR24614.1"/>
    <property type="molecule type" value="Genomic_DNA"/>
</dbReference>
<dbReference type="Proteomes" id="UP000658320">
    <property type="component" value="Unassembled WGS sequence"/>
</dbReference>
<dbReference type="AlphaFoldDB" id="A0A918CGY3"/>
<organism evidence="1 2">
    <name type="scientific">Streptomyces aurantiogriseus</name>
    <dbReference type="NCBI Taxonomy" id="66870"/>
    <lineage>
        <taxon>Bacteria</taxon>
        <taxon>Bacillati</taxon>
        <taxon>Actinomycetota</taxon>
        <taxon>Actinomycetes</taxon>
        <taxon>Kitasatosporales</taxon>
        <taxon>Streptomycetaceae</taxon>
        <taxon>Streptomyces</taxon>
    </lineage>
</organism>
<keyword evidence="2" id="KW-1185">Reference proteome</keyword>
<reference evidence="1" key="2">
    <citation type="submission" date="2020-09" db="EMBL/GenBank/DDBJ databases">
        <authorList>
            <person name="Sun Q."/>
            <person name="Ohkuma M."/>
        </authorList>
    </citation>
    <scope>NUCLEOTIDE SEQUENCE</scope>
    <source>
        <strain evidence="1">JCM 4346</strain>
    </source>
</reference>
<protein>
    <submittedName>
        <fullName evidence="1">Uncharacterized protein</fullName>
    </submittedName>
</protein>
<reference evidence="1" key="1">
    <citation type="journal article" date="2014" name="Int. J. Syst. Evol. Microbiol.">
        <title>Complete genome sequence of Corynebacterium casei LMG S-19264T (=DSM 44701T), isolated from a smear-ripened cheese.</title>
        <authorList>
            <consortium name="US DOE Joint Genome Institute (JGI-PGF)"/>
            <person name="Walter F."/>
            <person name="Albersmeier A."/>
            <person name="Kalinowski J."/>
            <person name="Ruckert C."/>
        </authorList>
    </citation>
    <scope>NUCLEOTIDE SEQUENCE</scope>
    <source>
        <strain evidence="1">JCM 4346</strain>
    </source>
</reference>
<evidence type="ECO:0000313" key="1">
    <source>
        <dbReference type="EMBL" id="GGR24614.1"/>
    </source>
</evidence>
<evidence type="ECO:0000313" key="2">
    <source>
        <dbReference type="Proteomes" id="UP000658320"/>
    </source>
</evidence>
<sequence length="101" mass="11306">MPLQDRGQRGGDMVVVLDEQQSHPGLLRFIGRTVRLCTKSHDPGVRFRRVQKRGTPACTKAVTLMDEDAVKWVPVARRFRYPADTRAGHKCYDGCPIAIGS</sequence>
<accession>A0A918CGY3</accession>
<proteinExistence type="predicted"/>